<dbReference type="Pfam" id="PF13499">
    <property type="entry name" value="EF-hand_7"/>
    <property type="match status" value="1"/>
</dbReference>
<name>A0A5A8EAR0_CAFRO</name>
<evidence type="ECO:0000313" key="4">
    <source>
        <dbReference type="EMBL" id="KAA0174632.1"/>
    </source>
</evidence>
<protein>
    <recommendedName>
        <fullName evidence="3">EF-hand domain-containing protein</fullName>
    </recommendedName>
</protein>
<reference evidence="4 5" key="1">
    <citation type="submission" date="2019-07" db="EMBL/GenBank/DDBJ databases">
        <title>Genomes of Cafeteria roenbergensis.</title>
        <authorList>
            <person name="Fischer M.G."/>
            <person name="Hackl T."/>
            <person name="Roman M."/>
        </authorList>
    </citation>
    <scope>NUCLEOTIDE SEQUENCE [LARGE SCALE GENOMIC DNA]</scope>
    <source>
        <strain evidence="4 5">E4-10P</strain>
    </source>
</reference>
<feature type="compositionally biased region" description="Polar residues" evidence="2">
    <location>
        <begin position="1"/>
        <end position="16"/>
    </location>
</feature>
<keyword evidence="1" id="KW-0106">Calcium</keyword>
<proteinExistence type="predicted"/>
<dbReference type="GO" id="GO:0005509">
    <property type="term" value="F:calcium ion binding"/>
    <property type="evidence" value="ECO:0007669"/>
    <property type="project" value="InterPro"/>
</dbReference>
<feature type="compositionally biased region" description="Polar residues" evidence="2">
    <location>
        <begin position="23"/>
        <end position="41"/>
    </location>
</feature>
<evidence type="ECO:0000256" key="2">
    <source>
        <dbReference type="SAM" id="MobiDB-lite"/>
    </source>
</evidence>
<dbReference type="EMBL" id="VLTO01000021">
    <property type="protein sequence ID" value="KAA0174632.1"/>
    <property type="molecule type" value="Genomic_DNA"/>
</dbReference>
<gene>
    <name evidence="4" type="ORF">FNF27_04006</name>
</gene>
<organism evidence="4 5">
    <name type="scientific">Cafeteria roenbergensis</name>
    <name type="common">Marine flagellate</name>
    <dbReference type="NCBI Taxonomy" id="33653"/>
    <lineage>
        <taxon>Eukaryota</taxon>
        <taxon>Sar</taxon>
        <taxon>Stramenopiles</taxon>
        <taxon>Bigyra</taxon>
        <taxon>Opalozoa</taxon>
        <taxon>Bicosoecida</taxon>
        <taxon>Cafeteriaceae</taxon>
        <taxon>Cafeteria</taxon>
    </lineage>
</organism>
<dbReference type="PROSITE" id="PS00018">
    <property type="entry name" value="EF_HAND_1"/>
    <property type="match status" value="1"/>
</dbReference>
<evidence type="ECO:0000259" key="3">
    <source>
        <dbReference type="PROSITE" id="PS50222"/>
    </source>
</evidence>
<sequence length="208" mass="21100">MDTSRTGGVSARTESTGAGGLTGRSSQLGTARTMGGLTSRTDGGETTAGLGGSAGREGGISALGGAGRGAGRVAGSRQGVVDMTGAMAQRFDIRIRQLPSALKNAFSPLDLVDLLDAFDAADDDNSGGLSLSEVVSIVDEHEDHEAALDDVAALLEALDADGSGELEFPEFLSLVYMLRHGRHPVDDEGSLPGPGSTGRERPVCLTGS</sequence>
<dbReference type="SUPFAM" id="SSF47473">
    <property type="entry name" value="EF-hand"/>
    <property type="match status" value="1"/>
</dbReference>
<dbReference type="Proteomes" id="UP000322899">
    <property type="component" value="Unassembled WGS sequence"/>
</dbReference>
<feature type="domain" description="EF-hand" evidence="3">
    <location>
        <begin position="146"/>
        <end position="181"/>
    </location>
</feature>
<feature type="domain" description="EF-hand" evidence="3">
    <location>
        <begin position="109"/>
        <end position="144"/>
    </location>
</feature>
<dbReference type="InterPro" id="IPR018247">
    <property type="entry name" value="EF_Hand_1_Ca_BS"/>
</dbReference>
<dbReference type="PROSITE" id="PS50222">
    <property type="entry name" value="EF_HAND_2"/>
    <property type="match status" value="2"/>
</dbReference>
<dbReference type="SMART" id="SM00054">
    <property type="entry name" value="EFh"/>
    <property type="match status" value="2"/>
</dbReference>
<evidence type="ECO:0000313" key="5">
    <source>
        <dbReference type="Proteomes" id="UP000322899"/>
    </source>
</evidence>
<dbReference type="AlphaFoldDB" id="A0A5A8EAR0"/>
<accession>A0A5A8EAR0</accession>
<feature type="region of interest" description="Disordered" evidence="2">
    <location>
        <begin position="1"/>
        <end position="56"/>
    </location>
</feature>
<feature type="region of interest" description="Disordered" evidence="2">
    <location>
        <begin position="186"/>
        <end position="208"/>
    </location>
</feature>
<dbReference type="InterPro" id="IPR002048">
    <property type="entry name" value="EF_hand_dom"/>
</dbReference>
<evidence type="ECO:0000256" key="1">
    <source>
        <dbReference type="ARBA" id="ARBA00022837"/>
    </source>
</evidence>
<dbReference type="InterPro" id="IPR011992">
    <property type="entry name" value="EF-hand-dom_pair"/>
</dbReference>
<comment type="caution">
    <text evidence="4">The sequence shown here is derived from an EMBL/GenBank/DDBJ whole genome shotgun (WGS) entry which is preliminary data.</text>
</comment>
<dbReference type="Gene3D" id="1.10.238.10">
    <property type="entry name" value="EF-hand"/>
    <property type="match status" value="1"/>
</dbReference>